<dbReference type="PANTHER" id="PTHR34630">
    <property type="entry name" value="OS11G0677101 PROTEIN"/>
    <property type="match status" value="1"/>
</dbReference>
<keyword evidence="2" id="KW-1185">Reference proteome</keyword>
<protein>
    <submittedName>
        <fullName evidence="1">Uncharacterized protein</fullName>
    </submittedName>
</protein>
<dbReference type="EMBL" id="JASCZI010000318">
    <property type="protein sequence ID" value="MED6111014.1"/>
    <property type="molecule type" value="Genomic_DNA"/>
</dbReference>
<organism evidence="1 2">
    <name type="scientific">Stylosanthes scabra</name>
    <dbReference type="NCBI Taxonomy" id="79078"/>
    <lineage>
        <taxon>Eukaryota</taxon>
        <taxon>Viridiplantae</taxon>
        <taxon>Streptophyta</taxon>
        <taxon>Embryophyta</taxon>
        <taxon>Tracheophyta</taxon>
        <taxon>Spermatophyta</taxon>
        <taxon>Magnoliopsida</taxon>
        <taxon>eudicotyledons</taxon>
        <taxon>Gunneridae</taxon>
        <taxon>Pentapetalae</taxon>
        <taxon>rosids</taxon>
        <taxon>fabids</taxon>
        <taxon>Fabales</taxon>
        <taxon>Fabaceae</taxon>
        <taxon>Papilionoideae</taxon>
        <taxon>50 kb inversion clade</taxon>
        <taxon>dalbergioids sensu lato</taxon>
        <taxon>Dalbergieae</taxon>
        <taxon>Pterocarpus clade</taxon>
        <taxon>Stylosanthes</taxon>
    </lineage>
</organism>
<sequence>MDLMLEGFDIQKKIDAEFYKADGTYHHQETLFRSFKYLSFDDMGCWEEWESFEFDDAPFPRLEMLRIWKCPKLRGDFPTFLPSLKELFISQCSELGCSAKSSHNMPLNNKKQTGRNSLPPSLRELYIYYCKNVEFPIMQHQQHHSLHTLGIYNNYDSLTFFAFPAFPNLIHLGIRRRENLTSLEEVLEL</sequence>
<accession>A0ABU6QGL3</accession>
<evidence type="ECO:0000313" key="2">
    <source>
        <dbReference type="Proteomes" id="UP001341840"/>
    </source>
</evidence>
<comment type="caution">
    <text evidence="1">The sequence shown here is derived from an EMBL/GenBank/DDBJ whole genome shotgun (WGS) entry which is preliminary data.</text>
</comment>
<dbReference type="InterPro" id="IPR032675">
    <property type="entry name" value="LRR_dom_sf"/>
</dbReference>
<proteinExistence type="predicted"/>
<reference evidence="1 2" key="1">
    <citation type="journal article" date="2023" name="Plants (Basel)">
        <title>Bridging the Gap: Combining Genomics and Transcriptomics Approaches to Understand Stylosanthes scabra, an Orphan Legume from the Brazilian Caatinga.</title>
        <authorList>
            <person name="Ferreira-Neto J.R.C."/>
            <person name="da Silva M.D."/>
            <person name="Binneck E."/>
            <person name="de Melo N.F."/>
            <person name="da Silva R.H."/>
            <person name="de Melo A.L.T.M."/>
            <person name="Pandolfi V."/>
            <person name="Bustamante F.O."/>
            <person name="Brasileiro-Vidal A.C."/>
            <person name="Benko-Iseppon A.M."/>
        </authorList>
    </citation>
    <scope>NUCLEOTIDE SEQUENCE [LARGE SCALE GENOMIC DNA]</scope>
    <source>
        <tissue evidence="1">Leaves</tissue>
    </source>
</reference>
<gene>
    <name evidence="1" type="ORF">PIB30_048475</name>
</gene>
<dbReference type="Proteomes" id="UP001341840">
    <property type="component" value="Unassembled WGS sequence"/>
</dbReference>
<evidence type="ECO:0000313" key="1">
    <source>
        <dbReference type="EMBL" id="MED6111014.1"/>
    </source>
</evidence>
<dbReference type="PANTHER" id="PTHR34630:SF34">
    <property type="entry name" value="OS11G0245800 PROTEIN"/>
    <property type="match status" value="1"/>
</dbReference>
<dbReference type="Gene3D" id="3.80.10.10">
    <property type="entry name" value="Ribonuclease Inhibitor"/>
    <property type="match status" value="1"/>
</dbReference>
<dbReference type="SUPFAM" id="SSF52058">
    <property type="entry name" value="L domain-like"/>
    <property type="match status" value="1"/>
</dbReference>
<name>A0ABU6QGL3_9FABA</name>